<accession>A0ACC0B4U3</accession>
<comment type="caution">
    <text evidence="1">The sequence shown here is derived from an EMBL/GenBank/DDBJ whole genome shotgun (WGS) entry which is preliminary data.</text>
</comment>
<name>A0ACC0B4U3_CATRO</name>
<dbReference type="EMBL" id="CM044704">
    <property type="protein sequence ID" value="KAI5667648.1"/>
    <property type="molecule type" value="Genomic_DNA"/>
</dbReference>
<keyword evidence="2" id="KW-1185">Reference proteome</keyword>
<reference evidence="2" key="1">
    <citation type="journal article" date="2023" name="Nat. Plants">
        <title>Single-cell RNA sequencing provides a high-resolution roadmap for understanding the multicellular compartmentation of specialized metabolism.</title>
        <authorList>
            <person name="Sun S."/>
            <person name="Shen X."/>
            <person name="Li Y."/>
            <person name="Li Y."/>
            <person name="Wang S."/>
            <person name="Li R."/>
            <person name="Zhang H."/>
            <person name="Shen G."/>
            <person name="Guo B."/>
            <person name="Wei J."/>
            <person name="Xu J."/>
            <person name="St-Pierre B."/>
            <person name="Chen S."/>
            <person name="Sun C."/>
        </authorList>
    </citation>
    <scope>NUCLEOTIDE SEQUENCE [LARGE SCALE GENOMIC DNA]</scope>
</reference>
<protein>
    <submittedName>
        <fullName evidence="1">Uncharacterized protein</fullName>
    </submittedName>
</protein>
<gene>
    <name evidence="1" type="ORF">M9H77_17501</name>
</gene>
<dbReference type="Proteomes" id="UP001060085">
    <property type="component" value="Linkage Group LG04"/>
</dbReference>
<evidence type="ECO:0000313" key="1">
    <source>
        <dbReference type="EMBL" id="KAI5667648.1"/>
    </source>
</evidence>
<proteinExistence type="predicted"/>
<sequence length="231" mass="27413">MQLTQLELYCFGIRRLQEMWMVLISLNWCKKLGPSTEGYHMPNLYDENNHSDEDYVVSSESESDDNNDAEEEELQTLVNPVIENTVTEWESSTKQAQKYVFKIYFNVNIAPCCQRSRDTYLKHHPRSASIISNWLYIHEVCRENGTRTDTYVPDIYLRETYRRTYQSDFHPVGHEKYWRDAPYNLTFHPPNMNNERGRKQAQDFGGKWIIKIRILSQDVADIACWVIIEKL</sequence>
<evidence type="ECO:0000313" key="2">
    <source>
        <dbReference type="Proteomes" id="UP001060085"/>
    </source>
</evidence>
<organism evidence="1 2">
    <name type="scientific">Catharanthus roseus</name>
    <name type="common">Madagascar periwinkle</name>
    <name type="synonym">Vinca rosea</name>
    <dbReference type="NCBI Taxonomy" id="4058"/>
    <lineage>
        <taxon>Eukaryota</taxon>
        <taxon>Viridiplantae</taxon>
        <taxon>Streptophyta</taxon>
        <taxon>Embryophyta</taxon>
        <taxon>Tracheophyta</taxon>
        <taxon>Spermatophyta</taxon>
        <taxon>Magnoliopsida</taxon>
        <taxon>eudicotyledons</taxon>
        <taxon>Gunneridae</taxon>
        <taxon>Pentapetalae</taxon>
        <taxon>asterids</taxon>
        <taxon>lamiids</taxon>
        <taxon>Gentianales</taxon>
        <taxon>Apocynaceae</taxon>
        <taxon>Rauvolfioideae</taxon>
        <taxon>Vinceae</taxon>
        <taxon>Catharanthinae</taxon>
        <taxon>Catharanthus</taxon>
    </lineage>
</organism>